<proteinExistence type="predicted"/>
<feature type="region of interest" description="Disordered" evidence="1">
    <location>
        <begin position="35"/>
        <end position="62"/>
    </location>
</feature>
<protein>
    <submittedName>
        <fullName evidence="2">Uncharacterized protein</fullName>
    </submittedName>
</protein>
<keyword evidence="3" id="KW-1185">Reference proteome</keyword>
<evidence type="ECO:0000313" key="3">
    <source>
        <dbReference type="Proteomes" id="UP001499942"/>
    </source>
</evidence>
<reference evidence="2 3" key="1">
    <citation type="journal article" date="2019" name="Int. J. Syst. Evol. Microbiol.">
        <title>The Global Catalogue of Microorganisms (GCM) 10K type strain sequencing project: providing services to taxonomists for standard genome sequencing and annotation.</title>
        <authorList>
            <consortium name="The Broad Institute Genomics Platform"/>
            <consortium name="The Broad Institute Genome Sequencing Center for Infectious Disease"/>
            <person name="Wu L."/>
            <person name="Ma J."/>
        </authorList>
    </citation>
    <scope>NUCLEOTIDE SEQUENCE [LARGE SCALE GENOMIC DNA]</scope>
    <source>
        <strain evidence="2 3">JCM 5062</strain>
    </source>
</reference>
<dbReference type="EMBL" id="BAAASR010000015">
    <property type="protein sequence ID" value="GAA2494426.1"/>
    <property type="molecule type" value="Genomic_DNA"/>
</dbReference>
<name>A0ABN3M432_9ACTN</name>
<comment type="caution">
    <text evidence="2">The sequence shown here is derived from an EMBL/GenBank/DDBJ whole genome shotgun (WGS) entry which is preliminary data.</text>
</comment>
<sequence length="62" mass="6280">METPARRAMSAIVGRFTRHPLSLSRTFVSHKTLPAVARPGSGAPGTTGPGVRARTGGGAPVA</sequence>
<accession>A0ABN3M432</accession>
<evidence type="ECO:0000313" key="2">
    <source>
        <dbReference type="EMBL" id="GAA2494426.1"/>
    </source>
</evidence>
<evidence type="ECO:0000256" key="1">
    <source>
        <dbReference type="SAM" id="MobiDB-lite"/>
    </source>
</evidence>
<gene>
    <name evidence="2" type="ORF">GCM10010393_28020</name>
</gene>
<organism evidence="2 3">
    <name type="scientific">Streptomyces gobitricini</name>
    <dbReference type="NCBI Taxonomy" id="68211"/>
    <lineage>
        <taxon>Bacteria</taxon>
        <taxon>Bacillati</taxon>
        <taxon>Actinomycetota</taxon>
        <taxon>Actinomycetes</taxon>
        <taxon>Kitasatosporales</taxon>
        <taxon>Streptomycetaceae</taxon>
        <taxon>Streptomyces</taxon>
    </lineage>
</organism>
<dbReference type="Proteomes" id="UP001499942">
    <property type="component" value="Unassembled WGS sequence"/>
</dbReference>